<feature type="transmembrane region" description="Helical" evidence="6">
    <location>
        <begin position="396"/>
        <end position="414"/>
    </location>
</feature>
<dbReference type="Proteomes" id="UP000036947">
    <property type="component" value="Unassembled WGS sequence"/>
</dbReference>
<dbReference type="GO" id="GO:0022857">
    <property type="term" value="F:transmembrane transporter activity"/>
    <property type="evidence" value="ECO:0007669"/>
    <property type="project" value="InterPro"/>
</dbReference>
<organism evidence="8 9">
    <name type="scientific">Tolypocladium ophioglossoides (strain CBS 100239)</name>
    <name type="common">Snaketongue truffleclub</name>
    <name type="synonym">Elaphocordyceps ophioglossoides</name>
    <dbReference type="NCBI Taxonomy" id="1163406"/>
    <lineage>
        <taxon>Eukaryota</taxon>
        <taxon>Fungi</taxon>
        <taxon>Dikarya</taxon>
        <taxon>Ascomycota</taxon>
        <taxon>Pezizomycotina</taxon>
        <taxon>Sordariomycetes</taxon>
        <taxon>Hypocreomycetidae</taxon>
        <taxon>Hypocreales</taxon>
        <taxon>Ophiocordycipitaceae</taxon>
        <taxon>Tolypocladium</taxon>
    </lineage>
</organism>
<feature type="transmembrane region" description="Helical" evidence="6">
    <location>
        <begin position="146"/>
        <end position="166"/>
    </location>
</feature>
<dbReference type="PANTHER" id="PTHR23501:SF43">
    <property type="entry name" value="MULTIDRUG TRANSPORTER, PUTATIVE (AFU_ORTHOLOGUE AFUA_6G03040)-RELATED"/>
    <property type="match status" value="1"/>
</dbReference>
<dbReference type="OrthoDB" id="4919761at2759"/>
<evidence type="ECO:0000259" key="7">
    <source>
        <dbReference type="PROSITE" id="PS50850"/>
    </source>
</evidence>
<dbReference type="GO" id="GO:0005886">
    <property type="term" value="C:plasma membrane"/>
    <property type="evidence" value="ECO:0007669"/>
    <property type="project" value="TreeGrafter"/>
</dbReference>
<dbReference type="AlphaFoldDB" id="A0A0L0NBA6"/>
<evidence type="ECO:0000256" key="2">
    <source>
        <dbReference type="ARBA" id="ARBA00022692"/>
    </source>
</evidence>
<dbReference type="SUPFAM" id="SSF103473">
    <property type="entry name" value="MFS general substrate transporter"/>
    <property type="match status" value="1"/>
</dbReference>
<evidence type="ECO:0000256" key="4">
    <source>
        <dbReference type="ARBA" id="ARBA00023136"/>
    </source>
</evidence>
<dbReference type="InterPro" id="IPR036259">
    <property type="entry name" value="MFS_trans_sf"/>
</dbReference>
<accession>A0A0L0NBA6</accession>
<feature type="transmembrane region" description="Helical" evidence="6">
    <location>
        <begin position="561"/>
        <end position="577"/>
    </location>
</feature>
<keyword evidence="3 6" id="KW-1133">Transmembrane helix</keyword>
<keyword evidence="9" id="KW-1185">Reference proteome</keyword>
<feature type="domain" description="Major facilitator superfamily (MFS) profile" evidence="7">
    <location>
        <begin position="82"/>
        <end position="580"/>
    </location>
</feature>
<feature type="compositionally biased region" description="Basic and acidic residues" evidence="5">
    <location>
        <begin position="21"/>
        <end position="31"/>
    </location>
</feature>
<feature type="transmembrane region" description="Helical" evidence="6">
    <location>
        <begin position="305"/>
        <end position="330"/>
    </location>
</feature>
<feature type="region of interest" description="Disordered" evidence="5">
    <location>
        <begin position="1"/>
        <end position="39"/>
    </location>
</feature>
<reference evidence="8 9" key="1">
    <citation type="journal article" date="2015" name="BMC Genomics">
        <title>The genome of the truffle-parasite Tolypocladium ophioglossoides and the evolution of antifungal peptaibiotics.</title>
        <authorList>
            <person name="Quandt C.A."/>
            <person name="Bushley K.E."/>
            <person name="Spatafora J.W."/>
        </authorList>
    </citation>
    <scope>NUCLEOTIDE SEQUENCE [LARGE SCALE GENOMIC DNA]</scope>
    <source>
        <strain evidence="8 9">CBS 100239</strain>
    </source>
</reference>
<evidence type="ECO:0000313" key="9">
    <source>
        <dbReference type="Proteomes" id="UP000036947"/>
    </source>
</evidence>
<evidence type="ECO:0000256" key="6">
    <source>
        <dbReference type="SAM" id="Phobius"/>
    </source>
</evidence>
<evidence type="ECO:0000256" key="5">
    <source>
        <dbReference type="SAM" id="MobiDB-lite"/>
    </source>
</evidence>
<feature type="transmembrane region" description="Helical" evidence="6">
    <location>
        <begin position="421"/>
        <end position="441"/>
    </location>
</feature>
<dbReference type="InterPro" id="IPR020846">
    <property type="entry name" value="MFS_dom"/>
</dbReference>
<evidence type="ECO:0000256" key="1">
    <source>
        <dbReference type="ARBA" id="ARBA00004141"/>
    </source>
</evidence>
<feature type="transmembrane region" description="Helical" evidence="6">
    <location>
        <begin position="202"/>
        <end position="223"/>
    </location>
</feature>
<dbReference type="EMBL" id="LFRF01000010">
    <property type="protein sequence ID" value="KND91015.1"/>
    <property type="molecule type" value="Genomic_DNA"/>
</dbReference>
<feature type="transmembrane region" description="Helical" evidence="6">
    <location>
        <begin position="117"/>
        <end position="134"/>
    </location>
</feature>
<keyword evidence="2 6" id="KW-0812">Transmembrane</keyword>
<comment type="subcellular location">
    <subcellularLocation>
        <location evidence="1">Membrane</location>
        <topology evidence="1">Multi-pass membrane protein</topology>
    </subcellularLocation>
</comment>
<name>A0A0L0NBA6_TOLOC</name>
<dbReference type="Gene3D" id="1.20.1720.10">
    <property type="entry name" value="Multidrug resistance protein D"/>
    <property type="match status" value="1"/>
</dbReference>
<evidence type="ECO:0000256" key="3">
    <source>
        <dbReference type="ARBA" id="ARBA00022989"/>
    </source>
</evidence>
<comment type="caution">
    <text evidence="8">The sequence shown here is derived from an EMBL/GenBank/DDBJ whole genome shotgun (WGS) entry which is preliminary data.</text>
</comment>
<keyword evidence="4 6" id="KW-0472">Membrane</keyword>
<feature type="transmembrane region" description="Helical" evidence="6">
    <location>
        <begin position="172"/>
        <end position="195"/>
    </location>
</feature>
<proteinExistence type="predicted"/>
<feature type="transmembrane region" description="Helical" evidence="6">
    <location>
        <begin position="453"/>
        <end position="474"/>
    </location>
</feature>
<feature type="transmembrane region" description="Helical" evidence="6">
    <location>
        <begin position="354"/>
        <end position="376"/>
    </location>
</feature>
<sequence length="596" mass="64286">MSSPSAVQQDELRQPEPSSPDEPKNDSKKAEDEAEPVVGSCARTEVASIVLVSIDNDNVKSNISSDEPRPKVYHAGWRLHALTAGLCVSLLLSTLETTIVSTSLVSIVDALHGFDKSGWVVTSYLLTYTGFLIIYSKFSDILGCKLMILCSITLFTVFSVACGLSNSMLPLIVFRAFQGMGASGIYSLSIIMVPLMVPRPKYATYLAIITSVFAVSSVLGPLLGGAITDHTTWRWVFFLNGPGGALAASLLAFSIPFGFPYGESTRFFRSMISEQAWKRIDFLGAFISLAASILLVFALQQGGVAYPWSSGAIISVFVLSGLLWLGFIAWERQLSTWNTVCEPIFPLRLARNRFVLGLLLNGFLTGFPFMAAIINIPQRLQTVNSTSAIGAGIRLLPLLLLSPVATSLSGLLISKLKVPPLYLLIVGGSLQAIGVGLFSSLDSSNLQIPSAQYGYQVIMGLGFGFNLSTILMMAPMVVKERDMAVIMGSVTQIRVLGGTIGLAVCSALLVNYVKAETSQFLTKDQVSAILLSSNNIALLPPEVQAQTKTVYATGYSQQMRVMLYFSIASLCSLFLLAEKRPRRLVDTATAQVSTSR</sequence>
<protein>
    <submittedName>
        <fullName evidence="8">Putative MFS-type transporter</fullName>
    </submittedName>
</protein>
<feature type="transmembrane region" description="Helical" evidence="6">
    <location>
        <begin position="280"/>
        <end position="299"/>
    </location>
</feature>
<feature type="transmembrane region" description="Helical" evidence="6">
    <location>
        <begin position="235"/>
        <end position="259"/>
    </location>
</feature>
<dbReference type="PANTHER" id="PTHR23501">
    <property type="entry name" value="MAJOR FACILITATOR SUPERFAMILY"/>
    <property type="match status" value="1"/>
</dbReference>
<evidence type="ECO:0000313" key="8">
    <source>
        <dbReference type="EMBL" id="KND91015.1"/>
    </source>
</evidence>
<dbReference type="InterPro" id="IPR011701">
    <property type="entry name" value="MFS"/>
</dbReference>
<dbReference type="Pfam" id="PF07690">
    <property type="entry name" value="MFS_1"/>
    <property type="match status" value="1"/>
</dbReference>
<feature type="transmembrane region" description="Helical" evidence="6">
    <location>
        <begin position="495"/>
        <end position="513"/>
    </location>
</feature>
<feature type="transmembrane region" description="Helical" evidence="6">
    <location>
        <begin position="79"/>
        <end position="105"/>
    </location>
</feature>
<gene>
    <name evidence="8" type="ORF">TOPH_04274</name>
</gene>
<dbReference type="PROSITE" id="PS50850">
    <property type="entry name" value="MFS"/>
    <property type="match status" value="1"/>
</dbReference>
<dbReference type="Gene3D" id="1.20.1250.20">
    <property type="entry name" value="MFS general substrate transporter like domains"/>
    <property type="match status" value="1"/>
</dbReference>
<dbReference type="PRINTS" id="PR01036">
    <property type="entry name" value="TCRTETB"/>
</dbReference>